<dbReference type="Proteomes" id="UP001628156">
    <property type="component" value="Unassembled WGS sequence"/>
</dbReference>
<evidence type="ECO:0000313" key="2">
    <source>
        <dbReference type="Proteomes" id="UP001628156"/>
    </source>
</evidence>
<protein>
    <submittedName>
        <fullName evidence="1">Uncharacterized protein</fullName>
    </submittedName>
</protein>
<sequence>MDNLQIGPSDVQIHLASTPYLYHYTLRCMKSFIESIRPNVNVIGNFISMTLSFFPPYPFAKQIIINRLSSIKSLQLKIDEVFHNHLLARGQALLAKHGILGCLFKDKFNNKLNVVTDGYDLYNAKTLLERSTYVVLILRVPTTNDNITCTQVAKRMYLGVFTKQEASISRRKLCPNLINQDIHLSLPSMNIIRSNEHIDKKKEATPTIIPTKKTNILSSVFDGDDFIKPQEITLELKAKKKVMREYTPKYTVSTKKKFIDEQSESSERDQAFQRIDNLYSCLNEPKELSKEDLELIEQDNAFHFYGYGDERNVVKQSQLQNKFFVDLKNAKEDIQEEDEKDDIEEPNGIIQMKDQLNNKENQKEHQLNPHKENPLIELVGESEDYTVEVGLTLELRHILKWDQADIQALMERCEVDYDVFDESIVAKGPQADIFSRTIRELSKEVFVEEIELSLQPQVCGALVMALNGEITDCSAWYFGEVELQFEDEDQFVHYIEKEVLDLLDDEETNELISLTAKDKKSMQYGIERLTELAKNYKEFKITAKQQKEITQKMKKDKDNYISTQILISYKEQWYLISFNQNILESLERELSFKL</sequence>
<accession>A0ABQ0DS26</accession>
<evidence type="ECO:0000313" key="1">
    <source>
        <dbReference type="EMBL" id="GAB1225587.1"/>
    </source>
</evidence>
<gene>
    <name evidence="1" type="ORF">ENUP19_0257G0012</name>
</gene>
<organism evidence="1 2">
    <name type="scientific">Entamoeba nuttalli</name>
    <dbReference type="NCBI Taxonomy" id="412467"/>
    <lineage>
        <taxon>Eukaryota</taxon>
        <taxon>Amoebozoa</taxon>
        <taxon>Evosea</taxon>
        <taxon>Archamoebae</taxon>
        <taxon>Mastigamoebida</taxon>
        <taxon>Entamoebidae</taxon>
        <taxon>Entamoeba</taxon>
    </lineage>
</organism>
<reference evidence="1 2" key="1">
    <citation type="journal article" date="2019" name="PLoS Negl. Trop. Dis.">
        <title>Whole genome sequencing of Entamoeba nuttalli reveals mammalian host-related molecular signatures and a novel octapeptide-repeat surface protein.</title>
        <authorList>
            <person name="Tanaka M."/>
            <person name="Makiuchi T."/>
            <person name="Komiyama T."/>
            <person name="Shiina T."/>
            <person name="Osaki K."/>
            <person name="Tachibana H."/>
        </authorList>
    </citation>
    <scope>NUCLEOTIDE SEQUENCE [LARGE SCALE GENOMIC DNA]</scope>
    <source>
        <strain evidence="1 2">P19-061405</strain>
    </source>
</reference>
<keyword evidence="2" id="KW-1185">Reference proteome</keyword>
<name>A0ABQ0DS26_9EUKA</name>
<proteinExistence type="predicted"/>
<dbReference type="EMBL" id="BAAFRS010000257">
    <property type="protein sequence ID" value="GAB1225587.1"/>
    <property type="molecule type" value="Genomic_DNA"/>
</dbReference>
<comment type="caution">
    <text evidence="1">The sequence shown here is derived from an EMBL/GenBank/DDBJ whole genome shotgun (WGS) entry which is preliminary data.</text>
</comment>